<gene>
    <name evidence="2" type="ORF">GCM10011374_29520</name>
</gene>
<keyword evidence="1" id="KW-0732">Signal</keyword>
<feature type="chain" id="PRO_5037460992" description="Lipoprotein" evidence="1">
    <location>
        <begin position="26"/>
        <end position="116"/>
    </location>
</feature>
<name>A0A917H1R9_9MICC</name>
<dbReference type="Proteomes" id="UP000638848">
    <property type="component" value="Unassembled WGS sequence"/>
</dbReference>
<reference evidence="2" key="2">
    <citation type="submission" date="2020-09" db="EMBL/GenBank/DDBJ databases">
        <authorList>
            <person name="Sun Q."/>
            <person name="Zhou Y."/>
        </authorList>
    </citation>
    <scope>NUCLEOTIDE SEQUENCE</scope>
    <source>
        <strain evidence="2">CGMCC 1.12187</strain>
    </source>
</reference>
<keyword evidence="3" id="KW-1185">Reference proteome</keyword>
<reference evidence="2" key="1">
    <citation type="journal article" date="2014" name="Int. J. Syst. Evol. Microbiol.">
        <title>Complete genome sequence of Corynebacterium casei LMG S-19264T (=DSM 44701T), isolated from a smear-ripened cheese.</title>
        <authorList>
            <consortium name="US DOE Joint Genome Institute (JGI-PGF)"/>
            <person name="Walter F."/>
            <person name="Albersmeier A."/>
            <person name="Kalinowski J."/>
            <person name="Ruckert C."/>
        </authorList>
    </citation>
    <scope>NUCLEOTIDE SEQUENCE</scope>
    <source>
        <strain evidence="2">CGMCC 1.12187</strain>
    </source>
</reference>
<proteinExistence type="predicted"/>
<evidence type="ECO:0008006" key="4">
    <source>
        <dbReference type="Google" id="ProtNLM"/>
    </source>
</evidence>
<evidence type="ECO:0000313" key="2">
    <source>
        <dbReference type="EMBL" id="GGG64074.1"/>
    </source>
</evidence>
<accession>A0A917H1R9</accession>
<sequence>MRRPSFLLAAPATVLLLSACGGSNGESLTLQSFDSVVDLKSAVTETGVTCDSDQISRGEGYKESLKCGDNVWLTVFDGPEDKQARIETYEKQQSTYVQGENWVVVAPQTTLDKVTG</sequence>
<feature type="signal peptide" evidence="1">
    <location>
        <begin position="1"/>
        <end position="25"/>
    </location>
</feature>
<protein>
    <recommendedName>
        <fullName evidence="4">Lipoprotein</fullName>
    </recommendedName>
</protein>
<dbReference type="PROSITE" id="PS51257">
    <property type="entry name" value="PROKAR_LIPOPROTEIN"/>
    <property type="match status" value="1"/>
</dbReference>
<organism evidence="2 3">
    <name type="scientific">Kocuria dechangensis</name>
    <dbReference type="NCBI Taxonomy" id="1176249"/>
    <lineage>
        <taxon>Bacteria</taxon>
        <taxon>Bacillati</taxon>
        <taxon>Actinomycetota</taxon>
        <taxon>Actinomycetes</taxon>
        <taxon>Micrococcales</taxon>
        <taxon>Micrococcaceae</taxon>
        <taxon>Kocuria</taxon>
    </lineage>
</organism>
<comment type="caution">
    <text evidence="2">The sequence shown here is derived from an EMBL/GenBank/DDBJ whole genome shotgun (WGS) entry which is preliminary data.</text>
</comment>
<dbReference type="AlphaFoldDB" id="A0A917H1R9"/>
<evidence type="ECO:0000313" key="3">
    <source>
        <dbReference type="Proteomes" id="UP000638848"/>
    </source>
</evidence>
<evidence type="ECO:0000256" key="1">
    <source>
        <dbReference type="SAM" id="SignalP"/>
    </source>
</evidence>
<dbReference type="EMBL" id="BMEQ01000018">
    <property type="protein sequence ID" value="GGG64074.1"/>
    <property type="molecule type" value="Genomic_DNA"/>
</dbReference>